<feature type="transmembrane region" description="Helical" evidence="1">
    <location>
        <begin position="84"/>
        <end position="106"/>
    </location>
</feature>
<sequence>MSDNISQSEQQSTQGSITFEQVTKAHKLWFKRLVGLGAIEAKIWVASSAQLVALMCAVAVLLVTTWLMLIAAVAAVAWSYGFSLMAILSVGALVSLISAVVLLSMVNRTLSAMNFTRTLDALIPSDDESHRPESN</sequence>
<dbReference type="Proteomes" id="UP000198854">
    <property type="component" value="Unassembled WGS sequence"/>
</dbReference>
<keyword evidence="3" id="KW-1185">Reference proteome</keyword>
<name>A0A1G8GY34_9VIBR</name>
<keyword evidence="1" id="KW-1133">Transmembrane helix</keyword>
<dbReference type="EMBL" id="FNDD01000042">
    <property type="protein sequence ID" value="SDH99259.1"/>
    <property type="molecule type" value="Genomic_DNA"/>
</dbReference>
<gene>
    <name evidence="2" type="ORF">SAMN04488136_14213</name>
</gene>
<dbReference type="AlphaFoldDB" id="A0A1G8GY34"/>
<keyword evidence="1" id="KW-0812">Transmembrane</keyword>
<protein>
    <recommendedName>
        <fullName evidence="4">Holin-X, holin superfamily III</fullName>
    </recommendedName>
</protein>
<evidence type="ECO:0000313" key="3">
    <source>
        <dbReference type="Proteomes" id="UP000198854"/>
    </source>
</evidence>
<proteinExistence type="predicted"/>
<evidence type="ECO:0000256" key="1">
    <source>
        <dbReference type="SAM" id="Phobius"/>
    </source>
</evidence>
<evidence type="ECO:0000313" key="2">
    <source>
        <dbReference type="EMBL" id="SDH99259.1"/>
    </source>
</evidence>
<organism evidence="2 3">
    <name type="scientific">Vibrio xiamenensis</name>
    <dbReference type="NCBI Taxonomy" id="861298"/>
    <lineage>
        <taxon>Bacteria</taxon>
        <taxon>Pseudomonadati</taxon>
        <taxon>Pseudomonadota</taxon>
        <taxon>Gammaproteobacteria</taxon>
        <taxon>Vibrionales</taxon>
        <taxon>Vibrionaceae</taxon>
        <taxon>Vibrio</taxon>
    </lineage>
</organism>
<dbReference type="STRING" id="861298.SAMN04488136_14213"/>
<dbReference type="OrthoDB" id="5878213at2"/>
<keyword evidence="1" id="KW-0472">Membrane</keyword>
<feature type="transmembrane region" description="Helical" evidence="1">
    <location>
        <begin position="51"/>
        <end position="78"/>
    </location>
</feature>
<evidence type="ECO:0008006" key="4">
    <source>
        <dbReference type="Google" id="ProtNLM"/>
    </source>
</evidence>
<dbReference type="RefSeq" id="WP_093279241.1">
    <property type="nucleotide sequence ID" value="NZ_FNDD01000042.1"/>
</dbReference>
<reference evidence="2 3" key="1">
    <citation type="submission" date="2016-10" db="EMBL/GenBank/DDBJ databases">
        <authorList>
            <person name="de Groot N.N."/>
        </authorList>
    </citation>
    <scope>NUCLEOTIDE SEQUENCE [LARGE SCALE GENOMIC DNA]</scope>
    <source>
        <strain evidence="2 3">CGMCC 1.10228</strain>
    </source>
</reference>
<accession>A0A1G8GY34</accession>